<dbReference type="GO" id="GO:0003723">
    <property type="term" value="F:RNA binding"/>
    <property type="evidence" value="ECO:0007669"/>
    <property type="project" value="TreeGrafter"/>
</dbReference>
<evidence type="ECO:0000313" key="4">
    <source>
        <dbReference type="EnsemblMetazoa" id="XP_014260049.1"/>
    </source>
</evidence>
<feature type="compositionally biased region" description="Basic and acidic residues" evidence="3">
    <location>
        <begin position="135"/>
        <end position="148"/>
    </location>
</feature>
<dbReference type="Pfam" id="PF09736">
    <property type="entry name" value="Bud13"/>
    <property type="match status" value="1"/>
</dbReference>
<dbReference type="AlphaFoldDB" id="A0A8I6TKF6"/>
<feature type="compositionally biased region" description="Basic and acidic residues" evidence="3">
    <location>
        <begin position="455"/>
        <end position="477"/>
    </location>
</feature>
<accession>A0A8I6TKF6</accession>
<dbReference type="GO" id="GO:0070274">
    <property type="term" value="C:RES complex"/>
    <property type="evidence" value="ECO:0007669"/>
    <property type="project" value="TreeGrafter"/>
</dbReference>
<feature type="compositionally biased region" description="Basic and acidic residues" evidence="3">
    <location>
        <begin position="435"/>
        <end position="447"/>
    </location>
</feature>
<feature type="compositionally biased region" description="Basic and acidic residues" evidence="3">
    <location>
        <begin position="517"/>
        <end position="547"/>
    </location>
</feature>
<keyword evidence="5" id="KW-1185">Reference proteome</keyword>
<sequence>MEGAQKIISQKEYLKKYLSKDKKEKKKKVKISSSTFVKRSVIIDDDVPLADIPVVNEEEIINFDYLGDEAPQIAGFVDDRPLDMIWKPIGTAATNDDNQDREEREERNLLMKERYRNENTLSLEECPPTSMFGSKAEEKEYKSRKKDESDSDDNTQRHRSKKQEHKRQRSDADLDTYKGKQDRDSYKYNQRKDRMNSDSDADCRKERERSRKDGYNSDLDRRRERERRRRENNDYDYDRRKDRDRHRKEYDSGIDRRRNRDRRRKDKSDSDGSPNRKVRRRTDTRRRNDSDSDASVGRKRKKSRERDSYNYQRRRRRDDDSDASVERHRKKTDRSRTLKTRNESPEKKSKRENGHDSQKQDISQAKNSLRRGSDSDHSPPRPQKRDARQSLAESAAKKKNKDSDSDLSPPRKSNKLNKKPNYDSDNSPPRKNRPKERNSNITEKYDSDPSPPRKPKGEKPNKNFSRDQMDKTLDGKKAGLQSAKNLKEELKELKDNENRAFLQMDPVALGQSAATVVRDRKTGLKRDLEKEQEENKEKSARAEARKEKYDKWGKGLKQLREQEERRADTLHEMAKPLARYKDDEDLDKFLRARERDGDPMLDYIRKHQAESHDVIDLTSSSSGRKKYNGVFNPNRFGIAPGYRWDGVDRSNGYEQKWFETKSAIKAGEEEVYKWSVEDM</sequence>
<dbReference type="OMA" id="LHEKDPM"/>
<dbReference type="GO" id="GO:0005684">
    <property type="term" value="C:U2-type spliceosomal complex"/>
    <property type="evidence" value="ECO:0007669"/>
    <property type="project" value="TreeGrafter"/>
</dbReference>
<feature type="region of interest" description="Disordered" evidence="3">
    <location>
        <begin position="90"/>
        <end position="491"/>
    </location>
</feature>
<dbReference type="RefSeq" id="XP_014260049.1">
    <property type="nucleotide sequence ID" value="XM_014404563.2"/>
</dbReference>
<feature type="compositionally biased region" description="Basic and acidic residues" evidence="3">
    <location>
        <begin position="371"/>
        <end position="388"/>
    </location>
</feature>
<dbReference type="Proteomes" id="UP000494040">
    <property type="component" value="Unassembled WGS sequence"/>
</dbReference>
<dbReference type="PANTHER" id="PTHR31809:SF0">
    <property type="entry name" value="BUD13 HOMOLOG"/>
    <property type="match status" value="1"/>
</dbReference>
<feature type="compositionally biased region" description="Basic and acidic residues" evidence="3">
    <location>
        <begin position="334"/>
        <end position="359"/>
    </location>
</feature>
<name>A0A8I6TKF6_CIMLE</name>
<dbReference type="GO" id="GO:0000398">
    <property type="term" value="P:mRNA splicing, via spliceosome"/>
    <property type="evidence" value="ECO:0007669"/>
    <property type="project" value="TreeGrafter"/>
</dbReference>
<protein>
    <recommendedName>
        <fullName evidence="2">BUD13 homolog</fullName>
    </recommendedName>
</protein>
<dbReference type="PANTHER" id="PTHR31809">
    <property type="entry name" value="BUD13 HOMOLOG"/>
    <property type="match status" value="1"/>
</dbReference>
<dbReference type="InterPro" id="IPR051112">
    <property type="entry name" value="CWC26_splicing_factor"/>
</dbReference>
<dbReference type="OrthoDB" id="6022at2759"/>
<evidence type="ECO:0000256" key="3">
    <source>
        <dbReference type="SAM" id="MobiDB-lite"/>
    </source>
</evidence>
<dbReference type="InterPro" id="IPR018609">
    <property type="entry name" value="Bud13"/>
</dbReference>
<evidence type="ECO:0000256" key="1">
    <source>
        <dbReference type="ARBA" id="ARBA00011069"/>
    </source>
</evidence>
<dbReference type="GeneID" id="106672827"/>
<evidence type="ECO:0000256" key="2">
    <source>
        <dbReference type="ARBA" id="ARBA00014454"/>
    </source>
</evidence>
<organism evidence="4 5">
    <name type="scientific">Cimex lectularius</name>
    <name type="common">Bed bug</name>
    <name type="synonym">Acanthia lectularia</name>
    <dbReference type="NCBI Taxonomy" id="79782"/>
    <lineage>
        <taxon>Eukaryota</taxon>
        <taxon>Metazoa</taxon>
        <taxon>Ecdysozoa</taxon>
        <taxon>Arthropoda</taxon>
        <taxon>Hexapoda</taxon>
        <taxon>Insecta</taxon>
        <taxon>Pterygota</taxon>
        <taxon>Neoptera</taxon>
        <taxon>Paraneoptera</taxon>
        <taxon>Hemiptera</taxon>
        <taxon>Heteroptera</taxon>
        <taxon>Panheteroptera</taxon>
        <taxon>Cimicomorpha</taxon>
        <taxon>Cimicidae</taxon>
        <taxon>Cimex</taxon>
    </lineage>
</organism>
<evidence type="ECO:0000313" key="5">
    <source>
        <dbReference type="Proteomes" id="UP000494040"/>
    </source>
</evidence>
<feature type="compositionally biased region" description="Basic and acidic residues" evidence="3">
    <location>
        <begin position="169"/>
        <end position="258"/>
    </location>
</feature>
<reference evidence="4" key="1">
    <citation type="submission" date="2022-01" db="UniProtKB">
        <authorList>
            <consortium name="EnsemblMetazoa"/>
        </authorList>
    </citation>
    <scope>IDENTIFICATION</scope>
</reference>
<dbReference type="KEGG" id="clec:106672827"/>
<feature type="compositionally biased region" description="Basic residues" evidence="3">
    <location>
        <begin position="157"/>
        <end position="168"/>
    </location>
</feature>
<feature type="region of interest" description="Disordered" evidence="3">
    <location>
        <begin position="508"/>
        <end position="547"/>
    </location>
</feature>
<comment type="similarity">
    <text evidence="1">Belongs to the CWC26 family.</text>
</comment>
<feature type="compositionally biased region" description="Basic and acidic residues" evidence="3">
    <location>
        <begin position="101"/>
        <end position="117"/>
    </location>
</feature>
<proteinExistence type="inferred from homology"/>
<dbReference type="EnsemblMetazoa" id="XM_014404563.2">
    <property type="protein sequence ID" value="XP_014260049.1"/>
    <property type="gene ID" value="LOC106672827"/>
</dbReference>